<dbReference type="Pfam" id="PF13715">
    <property type="entry name" value="CarbopepD_reg_2"/>
    <property type="match status" value="1"/>
</dbReference>
<reference evidence="1 4" key="3">
    <citation type="submission" date="2023-07" db="EMBL/GenBank/DDBJ databases">
        <title>Genome content predicts the carbon catabolic preferences of heterotrophic bacteria.</title>
        <authorList>
            <person name="Gralka M."/>
        </authorList>
    </citation>
    <scope>NUCLEOTIDE SEQUENCE [LARGE SCALE GENOMIC DNA]</scope>
    <source>
        <strain evidence="1 4">4G03</strain>
    </source>
</reference>
<dbReference type="EMBL" id="JAUYVU010000002">
    <property type="protein sequence ID" value="MDP2540751.1"/>
    <property type="molecule type" value="Genomic_DNA"/>
</dbReference>
<evidence type="ECO:0000313" key="1">
    <source>
        <dbReference type="EMBL" id="MDP2540751.1"/>
    </source>
</evidence>
<reference evidence="2" key="2">
    <citation type="submission" date="2017-10" db="EMBL/GenBank/DDBJ databases">
        <authorList>
            <person name="Enke T.N."/>
            <person name="Cordero O.X."/>
        </authorList>
    </citation>
    <scope>NUCLEOTIDE SEQUENCE</scope>
    <source>
        <strain evidence="2">4G03</strain>
    </source>
</reference>
<gene>
    <name evidence="2" type="ORF">CSC81_04215</name>
    <name evidence="1" type="ORF">Q8W23_04610</name>
</gene>
<organism evidence="2 3">
    <name type="scientific">Tenacibaculum discolor</name>
    <dbReference type="NCBI Taxonomy" id="361581"/>
    <lineage>
        <taxon>Bacteria</taxon>
        <taxon>Pseudomonadati</taxon>
        <taxon>Bacteroidota</taxon>
        <taxon>Flavobacteriia</taxon>
        <taxon>Flavobacteriales</taxon>
        <taxon>Flavobacteriaceae</taxon>
        <taxon>Tenacibaculum</taxon>
    </lineage>
</organism>
<dbReference type="Proteomes" id="UP000222163">
    <property type="component" value="Unassembled WGS sequence"/>
</dbReference>
<dbReference type="EMBL" id="PDUU01000003">
    <property type="protein sequence ID" value="PHN98706.1"/>
    <property type="molecule type" value="Genomic_DNA"/>
</dbReference>
<comment type="caution">
    <text evidence="2">The sequence shown here is derived from an EMBL/GenBank/DDBJ whole genome shotgun (WGS) entry which is preliminary data.</text>
</comment>
<sequence length="265" mass="31101">MKKVLITLLFLSQLVFSQEERKTLFGIVYDENGVLENAHIVNFSTNQATFSNDKGEYKLFARPTDSIRYSSIGYKTIYEKLTKADFNTYRKRTTLEKQDYELDEVLLRNNELSGELAKDLKKVKQDKNLEIASKATNFSNVNYTNYHSDDYISKHVKPNVVRVDPTKAFEGMGTTNTFPVKDSEKLWKLRKELAFKESMPAKLLNELGEDFFFVELEIPVNKYYHFLEYCNPLGIEKLYQNREVLKVIKIFRKEHTEYLKIIGKH</sequence>
<dbReference type="AlphaFoldDB" id="A0A2G1BXH1"/>
<name>A0A2G1BXH1_9FLAO</name>
<dbReference type="RefSeq" id="WP_099214522.1">
    <property type="nucleotide sequence ID" value="NZ_JAUYVU010000002.1"/>
</dbReference>
<reference evidence="2 3" key="1">
    <citation type="journal article" date="2016" name="Nat. Commun.">
        <title>Microbial interactions lead to rapid micro-scale successions on model marine particles.</title>
        <authorList>
            <person name="Datta M.S."/>
            <person name="Sliwerska E."/>
            <person name="Gore J."/>
            <person name="Polz M.F."/>
            <person name="Cordero O.X."/>
        </authorList>
    </citation>
    <scope>NUCLEOTIDE SEQUENCE [LARGE SCALE GENOMIC DNA]</scope>
    <source>
        <strain evidence="2 3">4G03</strain>
    </source>
</reference>
<evidence type="ECO:0000313" key="4">
    <source>
        <dbReference type="Proteomes" id="UP001242342"/>
    </source>
</evidence>
<keyword evidence="4" id="KW-1185">Reference proteome</keyword>
<dbReference type="SUPFAM" id="SSF49464">
    <property type="entry name" value="Carboxypeptidase regulatory domain-like"/>
    <property type="match status" value="1"/>
</dbReference>
<evidence type="ECO:0000313" key="3">
    <source>
        <dbReference type="Proteomes" id="UP000222163"/>
    </source>
</evidence>
<dbReference type="InterPro" id="IPR008969">
    <property type="entry name" value="CarboxyPept-like_regulatory"/>
</dbReference>
<protein>
    <submittedName>
        <fullName evidence="1">Carboxypeptidase-like regulatory domain-containing protein</fullName>
    </submittedName>
</protein>
<dbReference type="Proteomes" id="UP001242342">
    <property type="component" value="Unassembled WGS sequence"/>
</dbReference>
<accession>A0A2G1BXH1</accession>
<proteinExistence type="predicted"/>
<evidence type="ECO:0000313" key="2">
    <source>
        <dbReference type="EMBL" id="PHN98706.1"/>
    </source>
</evidence>